<evidence type="ECO:0000313" key="4">
    <source>
        <dbReference type="RefSeq" id="XP_017774231.1"/>
    </source>
</evidence>
<reference evidence="4" key="1">
    <citation type="submission" date="2025-08" db="UniProtKB">
        <authorList>
            <consortium name="RefSeq"/>
        </authorList>
    </citation>
    <scope>IDENTIFICATION</scope>
    <source>
        <tissue evidence="4">Whole Larva</tissue>
    </source>
</reference>
<dbReference type="InterPro" id="IPR002123">
    <property type="entry name" value="Plipid/glycerol_acylTrfase"/>
</dbReference>
<feature type="domain" description="Phospholipid/glycerol acyltransferase" evidence="2">
    <location>
        <begin position="131"/>
        <end position="255"/>
    </location>
</feature>
<proteinExistence type="predicted"/>
<sequence length="367" mass="41827">MWLFLDDTKNSIYDFLGINMIVWIALLYFGYHVDVCAALPVESGKIQANVEYIDIDYSLWLTWLLTPLVITILLPIVIGILIYLSALILYIYKLHWHTLKRTIDARDMWGTGVKIVSAIWDAHGWIWHGYEIDGIENIPTDSPALIVYYHGSIPVDMYYFIAKVYLTRNRLIHTVADNFLFKIPGFSIIADALNVIPGTRLICANILKEGNLLGIAPGGVYEAQFGSSSTYNLLWKKRLGFAKVALDAKSPIIPMFTENIREAFRAGLCGSFGRKIFLRLYAWTKFPLAWNYGGFPVKLTTHVGKPIPYDPNLTPEELQAKIANAIRDLVQTHQRLPGSILCGLLDRIPYFRRKYKDDKSSKRCRTC</sequence>
<keyword evidence="1" id="KW-0472">Membrane</keyword>
<keyword evidence="3" id="KW-1185">Reference proteome</keyword>
<dbReference type="RefSeq" id="XP_017774231.1">
    <property type="nucleotide sequence ID" value="XM_017918742.1"/>
</dbReference>
<accession>A0ABM1MI31</accession>
<evidence type="ECO:0000259" key="2">
    <source>
        <dbReference type="Pfam" id="PF01553"/>
    </source>
</evidence>
<feature type="transmembrane region" description="Helical" evidence="1">
    <location>
        <begin position="12"/>
        <end position="31"/>
    </location>
</feature>
<protein>
    <submittedName>
        <fullName evidence="4">Transmembrane protein 68 isoform X1</fullName>
    </submittedName>
</protein>
<dbReference type="Pfam" id="PF01553">
    <property type="entry name" value="Acyltransferase"/>
    <property type="match status" value="1"/>
</dbReference>
<dbReference type="PANTHER" id="PTHR22753:SF14">
    <property type="entry name" value="MONOACYLGLYCEROL_DIACYLGLYCEROL O-ACYLTRANSFERASE"/>
    <property type="match status" value="1"/>
</dbReference>
<evidence type="ECO:0000313" key="3">
    <source>
        <dbReference type="Proteomes" id="UP000695000"/>
    </source>
</evidence>
<dbReference type="CDD" id="cd07987">
    <property type="entry name" value="LPLAT_MGAT-like"/>
    <property type="match status" value="1"/>
</dbReference>
<dbReference type="SUPFAM" id="SSF69593">
    <property type="entry name" value="Glycerol-3-phosphate (1)-acyltransferase"/>
    <property type="match status" value="1"/>
</dbReference>
<dbReference type="GeneID" id="108561001"/>
<name>A0ABM1MI31_NICVS</name>
<dbReference type="PANTHER" id="PTHR22753">
    <property type="entry name" value="TRANSMEMBRANE PROTEIN 68"/>
    <property type="match status" value="1"/>
</dbReference>
<organism evidence="3 4">
    <name type="scientific">Nicrophorus vespilloides</name>
    <name type="common">Boreal carrion beetle</name>
    <dbReference type="NCBI Taxonomy" id="110193"/>
    <lineage>
        <taxon>Eukaryota</taxon>
        <taxon>Metazoa</taxon>
        <taxon>Ecdysozoa</taxon>
        <taxon>Arthropoda</taxon>
        <taxon>Hexapoda</taxon>
        <taxon>Insecta</taxon>
        <taxon>Pterygota</taxon>
        <taxon>Neoptera</taxon>
        <taxon>Endopterygota</taxon>
        <taxon>Coleoptera</taxon>
        <taxon>Polyphaga</taxon>
        <taxon>Staphyliniformia</taxon>
        <taxon>Silphidae</taxon>
        <taxon>Nicrophorinae</taxon>
        <taxon>Nicrophorus</taxon>
    </lineage>
</organism>
<keyword evidence="1" id="KW-1133">Transmembrane helix</keyword>
<keyword evidence="1 4" id="KW-0812">Transmembrane</keyword>
<evidence type="ECO:0000256" key="1">
    <source>
        <dbReference type="SAM" id="Phobius"/>
    </source>
</evidence>
<feature type="transmembrane region" description="Helical" evidence="1">
    <location>
        <begin position="68"/>
        <end position="92"/>
    </location>
</feature>
<dbReference type="Proteomes" id="UP000695000">
    <property type="component" value="Unplaced"/>
</dbReference>
<gene>
    <name evidence="4" type="primary">LOC108561001</name>
</gene>